<protein>
    <submittedName>
        <fullName evidence="2">HCG2039182, isoform CRA_b</fullName>
    </submittedName>
</protein>
<reference evidence="2" key="1">
    <citation type="journal article" date="2001" name="Science">
        <title>The sequence of the human genome.</title>
        <authorList>
            <person name="Venter J.C."/>
            <person name="Adams M.D."/>
            <person name="Myers E.W."/>
            <person name="Li P.W."/>
            <person name="Mural R.J."/>
            <person name="Sutton G.G."/>
            <person name="Smith H.O."/>
            <person name="Yandell M."/>
            <person name="Evans C.A."/>
            <person name="Holt R.A."/>
            <person name="Gocayne J.D."/>
            <person name="Amanatides P."/>
            <person name="Ballew R.M."/>
            <person name="Huson D.H."/>
            <person name="Wortman J.R."/>
            <person name="Zhang Q."/>
            <person name="Kodira C.D."/>
            <person name="Zheng X.H."/>
            <person name="Chen L."/>
            <person name="Skupski M."/>
            <person name="Subramanian G."/>
            <person name="Thomas P.D."/>
            <person name="Zhang J."/>
            <person name="Gabor Miklos G.L."/>
            <person name="Nelson C."/>
            <person name="Broder S."/>
            <person name="Clark A.G."/>
            <person name="Nadeau J."/>
            <person name="McKusick V.A."/>
            <person name="Zinder N."/>
            <person name="Levine A.J."/>
            <person name="Roberts R.J."/>
            <person name="Simon M."/>
            <person name="Slayman C."/>
            <person name="Hunkapiller M."/>
            <person name="Bolanos R."/>
            <person name="Delcher A."/>
            <person name="Dew I."/>
            <person name="Fasulo D."/>
            <person name="Flanigan M."/>
            <person name="Florea L."/>
            <person name="Halpern A."/>
            <person name="Hannenhalli S."/>
            <person name="Kravitz S."/>
            <person name="Levy S."/>
            <person name="Mobarry C."/>
            <person name="Reinert K."/>
            <person name="Remington K."/>
            <person name="Abu-Threideh J."/>
            <person name="Beasley E."/>
            <person name="Biddick K."/>
            <person name="Bonazzi V."/>
            <person name="Brandon R."/>
            <person name="Cargill M."/>
            <person name="Chandramouliswaran I."/>
            <person name="Charlab R."/>
            <person name="Chaturvedi K."/>
            <person name="Deng Z."/>
            <person name="Di Francesco V."/>
            <person name="Dunn P."/>
            <person name="Eilbeck K."/>
            <person name="Evangelista C."/>
            <person name="Gabrielian A.E."/>
            <person name="Gan W."/>
            <person name="Ge W."/>
            <person name="Gong F."/>
            <person name="Gu Z."/>
            <person name="Guan P."/>
            <person name="Heiman T.J."/>
            <person name="Higgins M.E."/>
            <person name="Ji R.R."/>
            <person name="Ke Z."/>
            <person name="Ketchum K.A."/>
            <person name="Lai Z."/>
            <person name="Lei Y."/>
            <person name="Li Z."/>
            <person name="Li J."/>
            <person name="Liang Y."/>
            <person name="Lin X."/>
            <person name="Lu F."/>
            <person name="Merkulov G.V."/>
            <person name="Milshina N."/>
            <person name="Moore H.M."/>
            <person name="Naik A.K."/>
            <person name="Narayan V.A."/>
            <person name="Neelam B."/>
            <person name="Nusskern D."/>
            <person name="Rusch D.B."/>
            <person name="Salzberg S."/>
            <person name="Shao W."/>
            <person name="Shue B."/>
            <person name="Sun J."/>
            <person name="Wang Z."/>
            <person name="Wang A."/>
            <person name="Wang X."/>
            <person name="Wang J."/>
            <person name="Wei M."/>
            <person name="Wides R."/>
            <person name="Xiao C."/>
            <person name="Yan C."/>
            <person name="Yao A."/>
            <person name="Ye J."/>
            <person name="Zhan M."/>
            <person name="Zhang W."/>
            <person name="Zhang H."/>
            <person name="Zhao Q."/>
            <person name="Zheng L."/>
            <person name="Zhong F."/>
            <person name="Zhong W."/>
            <person name="Zhu S."/>
            <person name="Zhao S."/>
            <person name="Gilbert D."/>
            <person name="Baumhueter S."/>
            <person name="Spier G."/>
            <person name="Carter C."/>
            <person name="Cravchik A."/>
            <person name="Woodage T."/>
            <person name="Ali F."/>
            <person name="An H."/>
            <person name="Awe A."/>
            <person name="Baldwin D."/>
            <person name="Baden H."/>
            <person name="Barnstead M."/>
            <person name="Barrow I."/>
            <person name="Beeson K."/>
            <person name="Busam D."/>
            <person name="Carver A."/>
            <person name="Center A."/>
            <person name="Cheng M.L."/>
            <person name="Curry L."/>
            <person name="Danaher S."/>
            <person name="Davenport L."/>
            <person name="Desilets R."/>
            <person name="Dietz S."/>
            <person name="Dodson K."/>
            <person name="Doup L."/>
            <person name="Ferriera S."/>
            <person name="Garg N."/>
            <person name="Gluecksmann A."/>
            <person name="Hart B."/>
            <person name="Haynes J."/>
            <person name="Haynes C."/>
            <person name="Heiner C."/>
            <person name="Hladun S."/>
            <person name="Hostin D."/>
            <person name="Houck J."/>
            <person name="Howland T."/>
            <person name="Ibegwam C."/>
            <person name="Johnson J."/>
            <person name="Kalush F."/>
            <person name="Kline L."/>
            <person name="Koduru S."/>
            <person name="Love A."/>
            <person name="Mann F."/>
            <person name="May D."/>
            <person name="McCawley S."/>
            <person name="McIntosh T."/>
            <person name="McMullen I."/>
            <person name="Moy M."/>
            <person name="Moy L."/>
            <person name="Murphy B."/>
            <person name="Nelson K."/>
            <person name="Pfannkoch C."/>
            <person name="Pratts E."/>
            <person name="Puri V."/>
            <person name="Qureshi H."/>
            <person name="Reardon M."/>
            <person name="Rodriguez R."/>
            <person name="Rogers Y.H."/>
            <person name="Romblad D."/>
            <person name="Ruhfel B."/>
            <person name="Scott R."/>
            <person name="Sitter C."/>
            <person name="Smallwood M."/>
            <person name="Stewart E."/>
            <person name="Strong R."/>
            <person name="Suh E."/>
            <person name="Thomas R."/>
            <person name="Tint N.N."/>
            <person name="Tse S."/>
            <person name="Vech C."/>
            <person name="Wang G."/>
            <person name="Wetter J."/>
            <person name="Williams S."/>
            <person name="Williams M."/>
            <person name="Windsor S."/>
            <person name="Winn-Deen E."/>
            <person name="Wolfe K."/>
            <person name="Zaveri J."/>
            <person name="Zaveri K."/>
            <person name="Abril J.F."/>
            <person name="Guigo R."/>
            <person name="Campbell M.J."/>
            <person name="Sjolander K.V."/>
            <person name="Karlak B."/>
            <person name="Kejariwal A."/>
            <person name="Mi H."/>
            <person name="Lazareva B."/>
            <person name="Hatton T."/>
            <person name="Narechania A."/>
            <person name="Diemer K."/>
            <person name="Muruganujan A."/>
            <person name="Guo N."/>
            <person name="Sato S."/>
            <person name="Bafna V."/>
            <person name="Istrail S."/>
            <person name="Lippert R."/>
            <person name="Schwartz R."/>
            <person name="Walenz B."/>
            <person name="Yooseph S."/>
            <person name="Allen D."/>
            <person name="Basu A."/>
            <person name="Baxendale J."/>
            <person name="Blick L."/>
            <person name="Caminha M."/>
            <person name="Carnes-Stine J."/>
            <person name="Caulk P."/>
            <person name="Chiang Y.H."/>
            <person name="Coyne M."/>
            <person name="Dahlke C."/>
            <person name="Mays A."/>
            <person name="Dombroski M."/>
            <person name="Donnelly M."/>
            <person name="Ely D."/>
            <person name="Esparham S."/>
            <person name="Fosler C."/>
            <person name="Gire H."/>
            <person name="Glanowski S."/>
            <person name="Glasser K."/>
            <person name="Glodek A."/>
            <person name="Gorokhov M."/>
            <person name="Graham K."/>
            <person name="Gropman B."/>
            <person name="Harris M."/>
            <person name="Heil J."/>
            <person name="Henderson S."/>
            <person name="Hoover J."/>
            <person name="Jennings D."/>
            <person name="Jordan C."/>
            <person name="Jordan J."/>
            <person name="Kasha J."/>
            <person name="Kagan L."/>
            <person name="Kraft C."/>
            <person name="Levitsky A."/>
            <person name="Lewis M."/>
            <person name="Liu X."/>
            <person name="Lopez J."/>
            <person name="Ma D."/>
            <person name="Majoros W."/>
            <person name="McDaniel J."/>
            <person name="Murphy S."/>
            <person name="Newman M."/>
            <person name="Nguyen T."/>
            <person name="Nguyen N."/>
            <person name="Nodell M."/>
            <person name="Pan S."/>
            <person name="Peck J."/>
            <person name="Peterson M."/>
            <person name="Rowe W."/>
            <person name="Sanders R."/>
            <person name="Scott J."/>
            <person name="Simpson M."/>
            <person name="Smith T."/>
            <person name="Sprague A."/>
            <person name="Stockwell T."/>
            <person name="Turner R."/>
            <person name="Venter E."/>
            <person name="Wang M."/>
            <person name="Wen M."/>
            <person name="Wu D."/>
            <person name="Wu M."/>
            <person name="Xia A."/>
            <person name="Zandieh A."/>
            <person name="Zhu X."/>
        </authorList>
    </citation>
    <scope>NUCLEOTIDE SEQUENCE</scope>
</reference>
<proteinExistence type="predicted"/>
<gene>
    <name evidence="1" type="primary">FLJ36112</name>
    <name evidence="2" type="ORF">hCG_2039182</name>
    <name evidence="1" type="ORF">tcag7.489</name>
</gene>
<dbReference type="EMBL" id="CH471146">
    <property type="protein sequence ID" value="EAW80029.1"/>
    <property type="molecule type" value="Genomic_DNA"/>
</dbReference>
<reference evidence="2" key="4">
    <citation type="submission" date="2005-09" db="EMBL/GenBank/DDBJ databases">
        <authorList>
            <person name="Mural R.J."/>
            <person name="Istrail S."/>
            <person name="Sutton G."/>
            <person name="Florea L."/>
            <person name="Halpern A.L."/>
            <person name="Mobarry C.M."/>
            <person name="Lippert R."/>
            <person name="Walenz B."/>
            <person name="Shatkay H."/>
            <person name="Dew I."/>
            <person name="Miller J.R."/>
            <person name="Flanigan M.J."/>
            <person name="Edwards N.J."/>
            <person name="Bolanos R."/>
            <person name="Fasulo D."/>
            <person name="Halldorsson B.V."/>
            <person name="Hannenhalli S."/>
            <person name="Turner R."/>
            <person name="Yooseph S."/>
            <person name="Lu F."/>
            <person name="Nusskern D.R."/>
            <person name="Shue B.C."/>
            <person name="Zheng X.H."/>
            <person name="Zhong F."/>
            <person name="Delcher A.L."/>
            <person name="Huson D.H."/>
            <person name="Kravitz S.A."/>
            <person name="Mouchard L."/>
            <person name="Reinert K."/>
            <person name="Remington K.A."/>
            <person name="Clark A.G."/>
            <person name="Waterman M.S."/>
            <person name="Eichler E.E."/>
            <person name="Adams M.D."/>
            <person name="Hunkapiller M.W."/>
            <person name="Myers E.W."/>
            <person name="Venter J.C."/>
        </authorList>
    </citation>
    <scope>NUCLEOTIDE SEQUENCE</scope>
</reference>
<dbReference type="AlphaFoldDB" id="A0A090N7U7"/>
<evidence type="ECO:0000313" key="1">
    <source>
        <dbReference type="EMBL" id="EAL24437.1"/>
    </source>
</evidence>
<evidence type="ECO:0000313" key="2">
    <source>
        <dbReference type="EMBL" id="EAW80029.1"/>
    </source>
</evidence>
<organism evidence="1">
    <name type="scientific">Homo sapiens</name>
    <name type="common">Human</name>
    <dbReference type="NCBI Taxonomy" id="9606"/>
    <lineage>
        <taxon>Eukaryota</taxon>
        <taxon>Metazoa</taxon>
        <taxon>Chordata</taxon>
        <taxon>Craniata</taxon>
        <taxon>Vertebrata</taxon>
        <taxon>Euteleostomi</taxon>
        <taxon>Mammalia</taxon>
        <taxon>Eutheria</taxon>
        <taxon>Euarchontoglires</taxon>
        <taxon>Primates</taxon>
        <taxon>Haplorrhini</taxon>
        <taxon>Catarrhini</taxon>
        <taxon>Hominidae</taxon>
        <taxon>Homo</taxon>
    </lineage>
</organism>
<reference evidence="1" key="3">
    <citation type="submission" date="2004-06" db="EMBL/GenBank/DDBJ databases">
        <authorList>
            <person name="Scherer S.W."/>
            <person name="Cheung J."/>
            <person name="MacDonald J.R."/>
            <person name="Osborne L.R."/>
            <person name="Nakabayashi K."/>
            <person name="Herbrick J.-A."/>
            <person name="Carson A.R."/>
            <person name="Parker-Katiraee L."/>
            <person name="Skaug J."/>
            <person name="Khaja R."/>
            <person name="Zhang J."/>
            <person name="Hudek A.K."/>
            <person name="Li M."/>
            <person name="Haddad M."/>
            <person name="Duggan G.E."/>
            <person name="Fernandez B.A."/>
            <person name="Kanematsu E."/>
            <person name="Gentles S."/>
            <person name="Christopoulos C.C."/>
            <person name="Choufani S."/>
            <person name="Kwasnicka D."/>
            <person name="Zheng X.H."/>
            <person name="Nusskern D."/>
            <person name="Zhang Q."/>
            <person name="Gu Z."/>
            <person name="Lu F."/>
            <person name="Zeesman S."/>
            <person name="Teshima I."/>
            <person name="Chitayat D."/>
            <person name="Shuman C."/>
            <person name="Weksberg R."/>
            <person name="Zackai E.H."/>
            <person name="Grebe T.A."/>
            <person name="Cox S.R."/>
            <person name="Kirkpatrick S.J."/>
            <person name="Rahman N."/>
            <person name="Friedman J.M."/>
            <person name="Heng H.H.Q."/>
            <person name="Pelicci P."/>
            <person name="Lococo F."/>
            <person name="Belloni E."/>
            <person name="Shaffer L.G."/>
            <person name="Morton C.C."/>
            <person name="Pober B."/>
            <person name="Gusella J."/>
            <person name="Bruns G."/>
            <person name="Korf B.R."/>
            <person name="Quade B.J."/>
            <person name="Ligon A.H."/>
            <person name="Ferguson H."/>
            <person name="Higgins A.W."/>
            <person name="Leach N.T."/>
            <person name="Herrick S.R."/>
            <person name="Lemyre E."/>
            <person name="Farra C.G."/>
            <person name="Kim H.-G."/>
            <person name="Summers A.M."/>
            <person name="Gripp K.W."/>
            <person name="Roberts W."/>
            <person name="Szatmari P."/>
            <person name="Winsor E.J.T."/>
            <person name="Grzeschik K.-H."/>
            <person name="Teebi A."/>
            <person name="Minassian B.A."/>
            <person name="Kere J."/>
            <person name="Armengol L."/>
            <person name="Pujana M.Angel."/>
            <person name="Estivill X."/>
            <person name="Wilson M.D."/>
            <person name="Koop B.F."/>
            <person name="Tosi S."/>
            <person name="Moore G.E."/>
            <person name="Boright A.P."/>
            <person name="Zlotorynski E."/>
            <person name="Kerem B."/>
            <person name="Kroisel P.M."/>
            <person name="Petek E."/>
            <person name="Oscier D.G."/>
            <person name="Mould S.J."/>
            <person name="Doehner H."/>
            <person name="Doehner K."/>
            <person name="Rommens J.M."/>
            <person name="Vincent J.B."/>
            <person name="Venter J.C."/>
            <person name="Li P.W."/>
            <person name="Mural R.J."/>
            <person name="Adams M.D."/>
            <person name="Tsui L.-C."/>
        </authorList>
    </citation>
    <scope>NUCLEOTIDE SEQUENCE</scope>
</reference>
<accession>A0A090N7U7</accession>
<sequence>MPVESVGAMEPLPGALQWGVQATLERGRGPLWRRLPGAMGSRQKAATEGPAQVRAARPKTLYSPWTVPTSAHTAVPTSGTAFSVCRDPAAQAAAVPLASWSRMGAVCRSPLAAVASPVPMPLGSWPRPRRCSWTAKTAPVSTSPWCAHTRSVQSLGLGQPGAVARPPVVGALWSDIGLVRGVLGWHHARPRTQSNGRSVTCSPALSAPLARCLVPVPPHARASAGICSLVPSVCRSPASLAVAALEGSVCHGGAFSCSLVDCQGEMWLSMPCCTSKVKARDWH</sequence>
<dbReference type="EMBL" id="AACC02000041">
    <property type="protein sequence ID" value="EAL24437.1"/>
    <property type="molecule type" value="Genomic_DNA"/>
</dbReference>
<name>A0A090N7U7_HUMAN</name>
<reference evidence="1" key="2">
    <citation type="journal article" date="2003" name="Science">
        <title>Human chromosome 7: DNA sequence and biology.</title>
        <authorList>
            <person name="Scherer S.W."/>
            <person name="Cheung J."/>
            <person name="MacDonald J.R."/>
            <person name="Osborne L.R."/>
            <person name="Nakabayashi K."/>
            <person name="Herbrick J.A."/>
            <person name="Carson A.R."/>
            <person name="Parker-Katiraee L."/>
            <person name="Skaug J."/>
            <person name="Khaja R."/>
            <person name="Zhang J."/>
            <person name="Hudek A.K."/>
            <person name="Li M."/>
            <person name="Haddad M."/>
            <person name="Duggan G.E."/>
            <person name="Fernandez B.A."/>
            <person name="Kanematsu E."/>
            <person name="Gentles S."/>
            <person name="Christopoulos C.C."/>
            <person name="Choufani S."/>
            <person name="Kwasnicka D."/>
            <person name="Zheng X.H."/>
            <person name="Lai Z."/>
            <person name="Nusskern D."/>
            <person name="Zhang Q."/>
            <person name="Gu Z."/>
            <person name="Lu F."/>
            <person name="Zeesman S."/>
            <person name="Nowaczyk M.J."/>
            <person name="Teshima I."/>
            <person name="Chitayat D."/>
            <person name="Shuman C."/>
            <person name="Weksberg R."/>
            <person name="Zackai E.H."/>
            <person name="Grebe T.A."/>
            <person name="Cox S.R."/>
            <person name="Kirkpatrick S.J."/>
            <person name="Rahman N."/>
            <person name="Friedman J.M."/>
            <person name="Heng H.H."/>
            <person name="Pelicci P.G."/>
            <person name="Lo-Coco F."/>
            <person name="Belloni E."/>
            <person name="Shaffer L.G."/>
            <person name="Pober B."/>
            <person name="Morton C.C."/>
            <person name="Gusella J.F."/>
            <person name="Bruns G.A."/>
            <person name="Korf B.R."/>
            <person name="Quade B.J."/>
            <person name="Ligon A.H."/>
            <person name="Ferguson H."/>
            <person name="Higgins A.W."/>
            <person name="Leach N.T."/>
            <person name="Herrick S.R."/>
            <person name="Lemyre E."/>
            <person name="Farra C.G."/>
            <person name="Kim H.G."/>
            <person name="Summers A.M."/>
            <person name="Gripp K.W."/>
            <person name="Roberts W."/>
            <person name="Szatmari P."/>
            <person name="Winsor E.J."/>
            <person name="Grzeschik K.H."/>
            <person name="Teebi A."/>
            <person name="Minassian B.A."/>
            <person name="Kere J."/>
            <person name="Armengol L."/>
            <person name="Pujana M.A."/>
            <person name="Estivill X."/>
            <person name="Wilson M.D."/>
            <person name="Koop B.F."/>
            <person name="Tosi S."/>
            <person name="Moore G.E."/>
            <person name="Boright A.P."/>
            <person name="Zlotorynski E."/>
            <person name="Kerem B."/>
            <person name="Kroisel P.M."/>
            <person name="Petek E."/>
            <person name="Oscier D.G."/>
            <person name="Mould S.J."/>
            <person name="Dohner H."/>
            <person name="Dohner K."/>
            <person name="Rommens J.M."/>
            <person name="Vincent J.B."/>
            <person name="Venter J.C."/>
            <person name="Li P.W."/>
            <person name="Mural R.J."/>
            <person name="Adams M.D."/>
            <person name="Tsui L.C."/>
        </authorList>
    </citation>
    <scope>NUCLEOTIDE SEQUENCE [LARGE SCALE GENOMIC DNA]</scope>
</reference>